<evidence type="ECO:0000313" key="4">
    <source>
        <dbReference type="EMBL" id="GGU93657.1"/>
    </source>
</evidence>
<keyword evidence="6" id="KW-1185">Reference proteome</keyword>
<dbReference type="PROSITE" id="PS51257">
    <property type="entry name" value="PROKAR_LIPOPROTEIN"/>
    <property type="match status" value="1"/>
</dbReference>
<feature type="chain" id="PRO_5038294946" description="Glycoside-hydrolase family GH114 TIM-barrel domain-containing protein" evidence="2">
    <location>
        <begin position="29"/>
        <end position="301"/>
    </location>
</feature>
<keyword evidence="2" id="KW-0732">Signal</keyword>
<name>A0A1E7N916_KITAU</name>
<evidence type="ECO:0000256" key="2">
    <source>
        <dbReference type="SAM" id="SignalP"/>
    </source>
</evidence>
<evidence type="ECO:0000313" key="6">
    <source>
        <dbReference type="Proteomes" id="UP000037395"/>
    </source>
</evidence>
<dbReference type="Proteomes" id="UP000037395">
    <property type="component" value="Unassembled WGS sequence"/>
</dbReference>
<accession>A0A1E7N916</accession>
<dbReference type="InterPro" id="IPR004352">
    <property type="entry name" value="GH114_TIM-barrel"/>
</dbReference>
<dbReference type="PANTHER" id="PTHR35273:SF2">
    <property type="entry name" value="ALPHA-GALACTOSIDASE"/>
    <property type="match status" value="1"/>
</dbReference>
<reference evidence="5" key="4">
    <citation type="submission" date="2016-08" db="EMBL/GenBank/DDBJ databases">
        <title>Sequencing, Assembly and Comparative Genomics of S. aureofaciens ATCC 10762.</title>
        <authorList>
            <person name="Gradnigo J.S."/>
            <person name="Johnson N."/>
            <person name="Somerville G.A."/>
        </authorList>
    </citation>
    <scope>NUCLEOTIDE SEQUENCE [LARGE SCALE GENOMIC DNA]</scope>
    <source>
        <strain evidence="5">ATCC 10762</strain>
    </source>
</reference>
<feature type="signal peptide" evidence="2">
    <location>
        <begin position="1"/>
        <end position="28"/>
    </location>
</feature>
<dbReference type="Proteomes" id="UP000610124">
    <property type="component" value="Unassembled WGS sequence"/>
</dbReference>
<evidence type="ECO:0000256" key="1">
    <source>
        <dbReference type="SAM" id="MobiDB-lite"/>
    </source>
</evidence>
<evidence type="ECO:0000259" key="3">
    <source>
        <dbReference type="Pfam" id="PF03537"/>
    </source>
</evidence>
<dbReference type="EMBL" id="BMUB01000015">
    <property type="protein sequence ID" value="GGU93657.1"/>
    <property type="molecule type" value="Genomic_DNA"/>
</dbReference>
<evidence type="ECO:0000313" key="5">
    <source>
        <dbReference type="EMBL" id="OEV37190.1"/>
    </source>
</evidence>
<dbReference type="EMBL" id="JPRF03000021">
    <property type="protein sequence ID" value="OEV37190.1"/>
    <property type="molecule type" value="Genomic_DNA"/>
</dbReference>
<gene>
    <name evidence="4" type="ORF">GCM10010502_53940</name>
    <name evidence="5" type="ORF">HS99_0005105</name>
</gene>
<protein>
    <recommendedName>
        <fullName evidence="3">Glycoside-hydrolase family GH114 TIM-barrel domain-containing protein</fullName>
    </recommendedName>
</protein>
<proteinExistence type="predicted"/>
<reference evidence="5 6" key="2">
    <citation type="submission" date="2014-07" db="EMBL/GenBank/DDBJ databases">
        <authorList>
            <person name="Zhang J.E."/>
            <person name="Yang H."/>
            <person name="Guo J."/>
            <person name="Deng Z."/>
            <person name="Luo H."/>
            <person name="Luo M."/>
            <person name="Zhao B."/>
        </authorList>
    </citation>
    <scope>NUCLEOTIDE SEQUENCE [LARGE SCALE GENOMIC DNA]</scope>
    <source>
        <strain evidence="5">ATCC 10762</strain>
        <strain evidence="6">ATCC 10762 / DSM 40127 / CCM 3239 / JCM 4008 / LMG 5968 / NBRC 12843 / NCIMB 8234 / A-377</strain>
    </source>
</reference>
<dbReference type="SUPFAM" id="SSF51445">
    <property type="entry name" value="(Trans)glycosidases"/>
    <property type="match status" value="1"/>
</dbReference>
<reference evidence="4" key="1">
    <citation type="journal article" date="2014" name="Int. J. Syst. Evol. Microbiol.">
        <title>Complete genome sequence of Corynebacterium casei LMG S-19264T (=DSM 44701T), isolated from a smear-ripened cheese.</title>
        <authorList>
            <consortium name="US DOE Joint Genome Institute (JGI-PGF)"/>
            <person name="Walter F."/>
            <person name="Albersmeier A."/>
            <person name="Kalinowski J."/>
            <person name="Ruckert C."/>
        </authorList>
    </citation>
    <scope>NUCLEOTIDE SEQUENCE</scope>
    <source>
        <strain evidence="4">JCM 4434</strain>
    </source>
</reference>
<feature type="region of interest" description="Disordered" evidence="1">
    <location>
        <begin position="30"/>
        <end position="77"/>
    </location>
</feature>
<organism evidence="5 6">
    <name type="scientific">Kitasatospora aureofaciens</name>
    <name type="common">Streptomyces aureofaciens</name>
    <dbReference type="NCBI Taxonomy" id="1894"/>
    <lineage>
        <taxon>Bacteria</taxon>
        <taxon>Bacillati</taxon>
        <taxon>Actinomycetota</taxon>
        <taxon>Actinomycetes</taxon>
        <taxon>Kitasatosporales</taxon>
        <taxon>Streptomycetaceae</taxon>
        <taxon>Kitasatospora</taxon>
    </lineage>
</organism>
<feature type="compositionally biased region" description="Low complexity" evidence="1">
    <location>
        <begin position="30"/>
        <end position="54"/>
    </location>
</feature>
<dbReference type="OrthoDB" id="319933at2"/>
<dbReference type="Pfam" id="PF03537">
    <property type="entry name" value="Glyco_hydro_114"/>
    <property type="match status" value="1"/>
</dbReference>
<comment type="caution">
    <text evidence="5">The sequence shown here is derived from an EMBL/GenBank/DDBJ whole genome shotgun (WGS) entry which is preliminary data.</text>
</comment>
<accession>A0A8H9HX32</accession>
<dbReference type="Gene3D" id="3.20.20.70">
    <property type="entry name" value="Aldolase class I"/>
    <property type="match status" value="1"/>
</dbReference>
<sequence>MHVNRVLSQRSVVALTASAVITSFLTTACSSGGSSEEAPSSSQGAPAAPGTPSGEPGGRPSQVTLPPVHAGFDYQLGGPSTPAPGVTVVARDHTAPPAQGIYNICYINGFQAQPGAEKEWDADLLLRDKADAVVMDKEWGEAVLDVHTDAKRKRIAQKVNTWIDECAAKGYRAVDPDNYDSYTRVPGGLLTADDAKALLSLLAARAHEKGLAIGQKNTPELAPVRKEVGVDFAVVEECGQYNECGDYTAAFGDNVIVIEYTDSGMKTACRGWGDKVSIVRRDKNLVPAGNAGHLRRTCGTS</sequence>
<dbReference type="InterPro" id="IPR013785">
    <property type="entry name" value="Aldolase_TIM"/>
</dbReference>
<dbReference type="AlphaFoldDB" id="A0A1E7N916"/>
<dbReference type="GeneID" id="97488377"/>
<reference evidence="4" key="5">
    <citation type="submission" date="2020-09" db="EMBL/GenBank/DDBJ databases">
        <authorList>
            <person name="Sun Q."/>
            <person name="Ohkuma M."/>
        </authorList>
    </citation>
    <scope>NUCLEOTIDE SEQUENCE</scope>
    <source>
        <strain evidence="4">JCM 4434</strain>
    </source>
</reference>
<feature type="domain" description="Glycoside-hydrolase family GH114 TIM-barrel" evidence="3">
    <location>
        <begin position="72"/>
        <end position="286"/>
    </location>
</feature>
<dbReference type="PANTHER" id="PTHR35273">
    <property type="entry name" value="ALPHA-1,4 POLYGALACTOSAMINIDASE, PUTATIVE (AFU_ORTHOLOGUE AFUA_3G07890)-RELATED"/>
    <property type="match status" value="1"/>
</dbReference>
<reference evidence="6" key="3">
    <citation type="submission" date="2016-08" db="EMBL/GenBank/DDBJ databases">
        <title>Sequencing, assembly and comparative genomics of S. aureofaciens ATCC 10762.</title>
        <authorList>
            <person name="Gradnigo J.S."/>
            <person name="Johnson N."/>
            <person name="Somerville G.A."/>
        </authorList>
    </citation>
    <scope>NUCLEOTIDE SEQUENCE [LARGE SCALE GENOMIC DNA]</scope>
    <source>
        <strain evidence="6">ATCC 10762 / DSM 40127 / CCM 3239 / JCM 4008 / LMG 5968 / NBRC 12843 / NCIMB 8234 / A-377</strain>
    </source>
</reference>
<dbReference type="RefSeq" id="WP_030556585.1">
    <property type="nucleotide sequence ID" value="NZ_BMUB01000015.1"/>
</dbReference>
<dbReference type="InterPro" id="IPR017853">
    <property type="entry name" value="GH"/>
</dbReference>